<organism evidence="4 5">
    <name type="scientific">Oryza meyeriana var. granulata</name>
    <dbReference type="NCBI Taxonomy" id="110450"/>
    <lineage>
        <taxon>Eukaryota</taxon>
        <taxon>Viridiplantae</taxon>
        <taxon>Streptophyta</taxon>
        <taxon>Embryophyta</taxon>
        <taxon>Tracheophyta</taxon>
        <taxon>Spermatophyta</taxon>
        <taxon>Magnoliopsida</taxon>
        <taxon>Liliopsida</taxon>
        <taxon>Poales</taxon>
        <taxon>Poaceae</taxon>
        <taxon>BOP clade</taxon>
        <taxon>Oryzoideae</taxon>
        <taxon>Oryzeae</taxon>
        <taxon>Oryzinae</taxon>
        <taxon>Oryza</taxon>
        <taxon>Oryza meyeriana</taxon>
    </lineage>
</organism>
<dbReference type="GO" id="GO:0043531">
    <property type="term" value="F:ADP binding"/>
    <property type="evidence" value="ECO:0007669"/>
    <property type="project" value="InterPro"/>
</dbReference>
<dbReference type="PANTHER" id="PTHR23155">
    <property type="entry name" value="DISEASE RESISTANCE PROTEIN RP"/>
    <property type="match status" value="1"/>
</dbReference>
<dbReference type="InterPro" id="IPR002182">
    <property type="entry name" value="NB-ARC"/>
</dbReference>
<sequence length="343" mass="38066">MGKMTLAQRAWNDVDVGGNFNITIWACMYNKFKEEDILSKIWRSVGVAASAEAEKTGSRTSGTLPLRQGGGGEVSFSSLQQALHKLVKSKKFLLVLDDVCNNEMDTELQRRETWSNVLAPFKSGDSSSGSRILVTTRAMICAETLGAAAGEIVRLDGTDNESLVLLLKRTSAAYVPADILKANVEKLKGSPLAAKDVGLKLRNASHTREWEDIFKQTDCHQSVVSAHMSSYHHLPPRLQGCFAFCSLFPDGWEFDPVILIKMWIAHGFVVDDCLDGKSLEDVARRYIDELLSRDPSSPPPDAVHGIDEQVFSQLESVREKRRKGKRNMRIFLKASNPITVLKN</sequence>
<dbReference type="Pfam" id="PF00931">
    <property type="entry name" value="NB-ARC"/>
    <property type="match status" value="1"/>
</dbReference>
<evidence type="ECO:0000259" key="2">
    <source>
        <dbReference type="Pfam" id="PF00931"/>
    </source>
</evidence>
<keyword evidence="5" id="KW-1185">Reference proteome</keyword>
<evidence type="ECO:0000313" key="5">
    <source>
        <dbReference type="Proteomes" id="UP000479710"/>
    </source>
</evidence>
<evidence type="ECO:0000313" key="4">
    <source>
        <dbReference type="EMBL" id="KAF0925927.1"/>
    </source>
</evidence>
<dbReference type="InterPro" id="IPR027417">
    <property type="entry name" value="P-loop_NTPase"/>
</dbReference>
<comment type="caution">
    <text evidence="4">The sequence shown here is derived from an EMBL/GenBank/DDBJ whole genome shotgun (WGS) entry which is preliminary data.</text>
</comment>
<name>A0A6G1EMS9_9ORYZ</name>
<evidence type="ECO:0000259" key="3">
    <source>
        <dbReference type="Pfam" id="PF23559"/>
    </source>
</evidence>
<dbReference type="OrthoDB" id="694483at2759"/>
<dbReference type="InterPro" id="IPR036388">
    <property type="entry name" value="WH-like_DNA-bd_sf"/>
</dbReference>
<dbReference type="Gene3D" id="3.40.50.300">
    <property type="entry name" value="P-loop containing nucleotide triphosphate hydrolases"/>
    <property type="match status" value="1"/>
</dbReference>
<feature type="domain" description="NB-ARC" evidence="2">
    <location>
        <begin position="1"/>
        <end position="148"/>
    </location>
</feature>
<evidence type="ECO:0000256" key="1">
    <source>
        <dbReference type="ARBA" id="ARBA00022821"/>
    </source>
</evidence>
<feature type="domain" description="Disease resistance protein winged helix" evidence="3">
    <location>
        <begin position="247"/>
        <end position="293"/>
    </location>
</feature>
<dbReference type="Pfam" id="PF23559">
    <property type="entry name" value="WHD_DRP"/>
    <property type="match status" value="1"/>
</dbReference>
<dbReference type="InterPro" id="IPR058922">
    <property type="entry name" value="WHD_DRP"/>
</dbReference>
<dbReference type="PANTHER" id="PTHR23155:SF1241">
    <property type="entry name" value="DISEASE RESISTANCE RPP13-LIKE PROTEIN 1-RELATED"/>
    <property type="match status" value="1"/>
</dbReference>
<keyword evidence="1" id="KW-0611">Plant defense</keyword>
<dbReference type="AlphaFoldDB" id="A0A6G1EMS9"/>
<dbReference type="InterPro" id="IPR044974">
    <property type="entry name" value="Disease_R_plants"/>
</dbReference>
<protein>
    <submittedName>
        <fullName evidence="4">Uncharacterized protein</fullName>
    </submittedName>
</protein>
<dbReference type="EMBL" id="SPHZ02000003">
    <property type="protein sequence ID" value="KAF0925927.1"/>
    <property type="molecule type" value="Genomic_DNA"/>
</dbReference>
<reference evidence="4 5" key="1">
    <citation type="submission" date="2019-11" db="EMBL/GenBank/DDBJ databases">
        <title>Whole genome sequence of Oryza granulata.</title>
        <authorList>
            <person name="Li W."/>
        </authorList>
    </citation>
    <scope>NUCLEOTIDE SEQUENCE [LARGE SCALE GENOMIC DNA]</scope>
    <source>
        <strain evidence="5">cv. Menghai</strain>
        <tissue evidence="4">Leaf</tissue>
    </source>
</reference>
<proteinExistence type="predicted"/>
<dbReference type="GO" id="GO:0098542">
    <property type="term" value="P:defense response to other organism"/>
    <property type="evidence" value="ECO:0007669"/>
    <property type="project" value="TreeGrafter"/>
</dbReference>
<accession>A0A6G1EMS9</accession>
<dbReference type="SUPFAM" id="SSF52540">
    <property type="entry name" value="P-loop containing nucleoside triphosphate hydrolases"/>
    <property type="match status" value="1"/>
</dbReference>
<dbReference type="Gene3D" id="1.10.10.10">
    <property type="entry name" value="Winged helix-like DNA-binding domain superfamily/Winged helix DNA-binding domain"/>
    <property type="match status" value="1"/>
</dbReference>
<dbReference type="Proteomes" id="UP000479710">
    <property type="component" value="Unassembled WGS sequence"/>
</dbReference>
<gene>
    <name evidence="4" type="ORF">E2562_018729</name>
</gene>